<dbReference type="NCBIfam" id="TIGR02523">
    <property type="entry name" value="type_IV_pilV"/>
    <property type="match status" value="1"/>
</dbReference>
<dbReference type="InterPro" id="IPR013362">
    <property type="entry name" value="Pilus_4_PilV"/>
</dbReference>
<dbReference type="Proteomes" id="UP000295150">
    <property type="component" value="Unassembled WGS sequence"/>
</dbReference>
<keyword evidence="1" id="KW-0472">Membrane</keyword>
<evidence type="ECO:0000313" key="2">
    <source>
        <dbReference type="EMBL" id="TDO10525.1"/>
    </source>
</evidence>
<dbReference type="EMBL" id="SNWH01000005">
    <property type="protein sequence ID" value="TDO10525.1"/>
    <property type="molecule type" value="Genomic_DNA"/>
</dbReference>
<proteinExistence type="predicted"/>
<feature type="transmembrane region" description="Helical" evidence="1">
    <location>
        <begin position="12"/>
        <end position="34"/>
    </location>
</feature>
<accession>A0A4R6HQF0</accession>
<sequence length="159" mass="17062">MARQAGITLIESLVALLLISVALLGVAGLQLLGLQDARDARWRADAVSLATSVADTMRAYSGPGYPDTASRFEVSGDAATIAACNGSNDEICALMKDWKQEVARLLPNARPEVSVQSGDVEKIRIMLRWRQRPPNDDNPLPTCGVEARSGGCVILETRL</sequence>
<dbReference type="InterPro" id="IPR012902">
    <property type="entry name" value="N_methyl_site"/>
</dbReference>
<evidence type="ECO:0000313" key="3">
    <source>
        <dbReference type="Proteomes" id="UP000295150"/>
    </source>
</evidence>
<keyword evidence="3" id="KW-1185">Reference proteome</keyword>
<dbReference type="AlphaFoldDB" id="A0A4R6HQF0"/>
<comment type="caution">
    <text evidence="2">The sequence shown here is derived from an EMBL/GenBank/DDBJ whole genome shotgun (WGS) entry which is preliminary data.</text>
</comment>
<gene>
    <name evidence="2" type="ORF">DFO68_10550</name>
</gene>
<keyword evidence="1" id="KW-0812">Transmembrane</keyword>
<organism evidence="2 3">
    <name type="scientific">Halomonas ventosae</name>
    <dbReference type="NCBI Taxonomy" id="229007"/>
    <lineage>
        <taxon>Bacteria</taxon>
        <taxon>Pseudomonadati</taxon>
        <taxon>Pseudomonadota</taxon>
        <taxon>Gammaproteobacteria</taxon>
        <taxon>Oceanospirillales</taxon>
        <taxon>Halomonadaceae</taxon>
        <taxon>Halomonas</taxon>
    </lineage>
</organism>
<dbReference type="RefSeq" id="WP_166637527.1">
    <property type="nucleotide sequence ID" value="NZ_SNWH01000005.1"/>
</dbReference>
<dbReference type="PROSITE" id="PS00409">
    <property type="entry name" value="PROKAR_NTER_METHYL"/>
    <property type="match status" value="1"/>
</dbReference>
<keyword evidence="1" id="KW-1133">Transmembrane helix</keyword>
<protein>
    <submittedName>
        <fullName evidence="2">Type IV pilus assembly protein PilV</fullName>
    </submittedName>
</protein>
<name>A0A4R6HQF0_9GAMM</name>
<dbReference type="Pfam" id="PF07963">
    <property type="entry name" value="N_methyl"/>
    <property type="match status" value="1"/>
</dbReference>
<reference evidence="2 3" key="1">
    <citation type="submission" date="2019-03" db="EMBL/GenBank/DDBJ databases">
        <title>Freshwater and sediment microbial communities from various areas in North America, analyzing microbe dynamics in response to fracking.</title>
        <authorList>
            <person name="Lamendella R."/>
        </authorList>
    </citation>
    <scope>NUCLEOTIDE SEQUENCE [LARGE SCALE GENOMIC DNA]</scope>
    <source>
        <strain evidence="2 3">1_TX</strain>
    </source>
</reference>
<evidence type="ECO:0000256" key="1">
    <source>
        <dbReference type="SAM" id="Phobius"/>
    </source>
</evidence>